<dbReference type="Pfam" id="PF00387">
    <property type="entry name" value="PI-PLC-Y"/>
    <property type="match status" value="1"/>
</dbReference>
<accession>A0A9P8VDI8</accession>
<dbReference type="GO" id="GO:0051209">
    <property type="term" value="P:release of sequestered calcium ion into cytosol"/>
    <property type="evidence" value="ECO:0007669"/>
    <property type="project" value="TreeGrafter"/>
</dbReference>
<feature type="region of interest" description="Disordered" evidence="8">
    <location>
        <begin position="162"/>
        <end position="236"/>
    </location>
</feature>
<evidence type="ECO:0000256" key="1">
    <source>
        <dbReference type="ARBA" id="ARBA00001195"/>
    </source>
</evidence>
<dbReference type="EC" id="3.1.4.11" evidence="7"/>
<keyword evidence="4 7" id="KW-0443">Lipid metabolism</keyword>
<dbReference type="InterPro" id="IPR035892">
    <property type="entry name" value="C2_domain_sf"/>
</dbReference>
<keyword evidence="2 7" id="KW-0378">Hydrolase</keyword>
<feature type="region of interest" description="Disordered" evidence="8">
    <location>
        <begin position="339"/>
        <end position="374"/>
    </location>
</feature>
<name>A0A9P8VDI8_9PEZI</name>
<dbReference type="InterPro" id="IPR000008">
    <property type="entry name" value="C2_dom"/>
</dbReference>
<dbReference type="PROSITE" id="PS50004">
    <property type="entry name" value="C2"/>
    <property type="match status" value="1"/>
</dbReference>
<reference evidence="11" key="1">
    <citation type="journal article" date="2021" name="Nat. Commun.">
        <title>Genetic determinants of endophytism in the Arabidopsis root mycobiome.</title>
        <authorList>
            <person name="Mesny F."/>
            <person name="Miyauchi S."/>
            <person name="Thiergart T."/>
            <person name="Pickel B."/>
            <person name="Atanasova L."/>
            <person name="Karlsson M."/>
            <person name="Huettel B."/>
            <person name="Barry K.W."/>
            <person name="Haridas S."/>
            <person name="Chen C."/>
            <person name="Bauer D."/>
            <person name="Andreopoulos W."/>
            <person name="Pangilinan J."/>
            <person name="LaButti K."/>
            <person name="Riley R."/>
            <person name="Lipzen A."/>
            <person name="Clum A."/>
            <person name="Drula E."/>
            <person name="Henrissat B."/>
            <person name="Kohler A."/>
            <person name="Grigoriev I.V."/>
            <person name="Martin F.M."/>
            <person name="Hacquard S."/>
        </authorList>
    </citation>
    <scope>NUCLEOTIDE SEQUENCE</scope>
    <source>
        <strain evidence="11">MPI-SDFR-AT-0117</strain>
    </source>
</reference>
<dbReference type="GO" id="GO:0004435">
    <property type="term" value="F:phosphatidylinositol-4,5-bisphosphate phospholipase C activity"/>
    <property type="evidence" value="ECO:0007669"/>
    <property type="project" value="UniProtKB-EC"/>
</dbReference>
<dbReference type="SMART" id="SM00149">
    <property type="entry name" value="PLCYc"/>
    <property type="match status" value="1"/>
</dbReference>
<keyword evidence="5" id="KW-0807">Transducer</keyword>
<comment type="function">
    <text evidence="6">The production of the second messenger molecules diacylglycerol (DAG) and inositol 1,4,5-trisphosphate (IP3) is mediated by activated phosphatidylinositol-specific phospholipase C enzymes.</text>
</comment>
<dbReference type="GO" id="GO:0048015">
    <property type="term" value="P:phosphatidylinositol-mediated signaling"/>
    <property type="evidence" value="ECO:0007669"/>
    <property type="project" value="TreeGrafter"/>
</dbReference>
<evidence type="ECO:0000256" key="5">
    <source>
        <dbReference type="ARBA" id="ARBA00023224"/>
    </source>
</evidence>
<dbReference type="InterPro" id="IPR001711">
    <property type="entry name" value="PLipase_C_Pinositol-sp_Y"/>
</dbReference>
<dbReference type="Gene3D" id="3.20.20.190">
    <property type="entry name" value="Phosphatidylinositol (PI) phosphodiesterase"/>
    <property type="match status" value="2"/>
</dbReference>
<gene>
    <name evidence="11" type="ORF">F5X68DRAFT_207063</name>
</gene>
<evidence type="ECO:0000259" key="9">
    <source>
        <dbReference type="PROSITE" id="PS50004"/>
    </source>
</evidence>
<dbReference type="SMART" id="SM00148">
    <property type="entry name" value="PLCXc"/>
    <property type="match status" value="1"/>
</dbReference>
<dbReference type="PANTHER" id="PTHR10336:SF82">
    <property type="entry name" value="PHOSPHOINOSITIDE PHOSPHOLIPASE C"/>
    <property type="match status" value="1"/>
</dbReference>
<dbReference type="PRINTS" id="PR00390">
    <property type="entry name" value="PHPHLIPASEC"/>
</dbReference>
<dbReference type="GO" id="GO:0016042">
    <property type="term" value="P:lipid catabolic process"/>
    <property type="evidence" value="ECO:0007669"/>
    <property type="project" value="UniProtKB-KW"/>
</dbReference>
<feature type="compositionally biased region" description="Low complexity" evidence="8">
    <location>
        <begin position="220"/>
        <end position="232"/>
    </location>
</feature>
<dbReference type="PROSITE" id="PS50007">
    <property type="entry name" value="PIPLC_X_DOMAIN"/>
    <property type="match status" value="1"/>
</dbReference>
<dbReference type="SMART" id="SM00239">
    <property type="entry name" value="C2"/>
    <property type="match status" value="1"/>
</dbReference>
<dbReference type="FunFam" id="3.20.20.190:FF:000039">
    <property type="entry name" value="Phosphoinositide phospholipase C"/>
    <property type="match status" value="1"/>
</dbReference>
<evidence type="ECO:0000256" key="6">
    <source>
        <dbReference type="ARBA" id="ARBA00059664"/>
    </source>
</evidence>
<dbReference type="CDD" id="cd08598">
    <property type="entry name" value="PI-PLC1c_yeast"/>
    <property type="match status" value="1"/>
</dbReference>
<evidence type="ECO:0000313" key="12">
    <source>
        <dbReference type="Proteomes" id="UP000770015"/>
    </source>
</evidence>
<evidence type="ECO:0000256" key="4">
    <source>
        <dbReference type="ARBA" id="ARBA00023098"/>
    </source>
</evidence>
<dbReference type="Proteomes" id="UP000770015">
    <property type="component" value="Unassembled WGS sequence"/>
</dbReference>
<dbReference type="Pfam" id="PF00168">
    <property type="entry name" value="C2"/>
    <property type="match status" value="1"/>
</dbReference>
<organism evidence="11 12">
    <name type="scientific">Plectosphaerella plurivora</name>
    <dbReference type="NCBI Taxonomy" id="936078"/>
    <lineage>
        <taxon>Eukaryota</taxon>
        <taxon>Fungi</taxon>
        <taxon>Dikarya</taxon>
        <taxon>Ascomycota</taxon>
        <taxon>Pezizomycotina</taxon>
        <taxon>Sordariomycetes</taxon>
        <taxon>Hypocreomycetidae</taxon>
        <taxon>Glomerellales</taxon>
        <taxon>Plectosphaerellaceae</taxon>
        <taxon>Plectosphaerella</taxon>
    </lineage>
</organism>
<dbReference type="PROSITE" id="PS50008">
    <property type="entry name" value="PIPLC_Y_DOMAIN"/>
    <property type="match status" value="1"/>
</dbReference>
<dbReference type="FunFam" id="3.20.20.190:FF:000060">
    <property type="entry name" value="Phosphoinositide phospholipase C"/>
    <property type="match status" value="1"/>
</dbReference>
<keyword evidence="3 7" id="KW-0442">Lipid degradation</keyword>
<evidence type="ECO:0000256" key="2">
    <source>
        <dbReference type="ARBA" id="ARBA00022801"/>
    </source>
</evidence>
<dbReference type="InterPro" id="IPR056584">
    <property type="entry name" value="EF-hand_15"/>
</dbReference>
<dbReference type="EMBL" id="JAGSXJ010000011">
    <property type="protein sequence ID" value="KAH6687259.1"/>
    <property type="molecule type" value="Genomic_DNA"/>
</dbReference>
<keyword evidence="12" id="KW-1185">Reference proteome</keyword>
<proteinExistence type="predicted"/>
<dbReference type="CDD" id="cd00275">
    <property type="entry name" value="C2_PLC_like"/>
    <property type="match status" value="1"/>
</dbReference>
<dbReference type="Gene3D" id="2.60.40.150">
    <property type="entry name" value="C2 domain"/>
    <property type="match status" value="1"/>
</dbReference>
<feature type="region of interest" description="Disordered" evidence="8">
    <location>
        <begin position="1"/>
        <end position="21"/>
    </location>
</feature>
<evidence type="ECO:0000256" key="8">
    <source>
        <dbReference type="SAM" id="MobiDB-lite"/>
    </source>
</evidence>
<evidence type="ECO:0000256" key="7">
    <source>
        <dbReference type="RuleBase" id="RU361133"/>
    </source>
</evidence>
<sequence>MSASPQANTPTPPQVGGGASEAQRNVKTLNDSVLLHLTKIFQAHASKEDGIWHQEQIAAFLETTQADPSALDELPGDLAIVALKDLDRQGFLNYMTSPASAASAPPKDQDLSWPLHSYFISSSHNTYLTGNQLSSESSVVAYKNVLLRGCRCIEIDVWDGDDDSDTDSVSSISTDEAGTADKKESRFKRLRKKIPNPLGKGLRRMSSNVQPVSHPRPTHGHSQPGSPPSGSTRRLDKVLTPPRLGIVEPRVLHGYTLTKDVSFRDVCTTVRDYSFKTTDTPLIVSLEVHCNAQQQAIMVDIMQETWKGLLVAMPESDPAELPRPADLRGKILVKVKYAAPKDSSGGSPPGGAGAGELTDDDERLPDDAQKAKPSKITQGLSKLGIYTRGVTFKSLTQPEASMPTHIFSLAEKKVIDVHEKSAKALFDHNMNFMMRAYPSGLRIRSSNLDPAPFWRKGIQVVALNWQRWDEGMMLNEGMFAGTHGYVLKPEGYRGKKSIAPAADGTVAPPAKITRKTLDLRIEVLAAQNLPLPPDDDDPKGFKPYVKVELHVEGPDEHITEDGQEKEGEYKARTKTARGRHPDFQGELIKFSGITKVVEQLSFVRFTVRDDEFGRDDLAAWACIRLDRLRSGYRFVHLNDCSGHLTDGVVLVRITKVLK</sequence>
<evidence type="ECO:0000259" key="10">
    <source>
        <dbReference type="PROSITE" id="PS50008"/>
    </source>
</evidence>
<dbReference type="OrthoDB" id="269822at2759"/>
<dbReference type="AlphaFoldDB" id="A0A9P8VDI8"/>
<protein>
    <recommendedName>
        <fullName evidence="7">Phosphoinositide phospholipase C</fullName>
        <ecNumber evidence="7">3.1.4.11</ecNumber>
    </recommendedName>
</protein>
<comment type="catalytic activity">
    <reaction evidence="1 7">
        <text>a 1,2-diacyl-sn-glycero-3-phospho-(1D-myo-inositol-4,5-bisphosphate) + H2O = 1D-myo-inositol 1,4,5-trisphosphate + a 1,2-diacyl-sn-glycerol + H(+)</text>
        <dbReference type="Rhea" id="RHEA:33179"/>
        <dbReference type="ChEBI" id="CHEBI:15377"/>
        <dbReference type="ChEBI" id="CHEBI:15378"/>
        <dbReference type="ChEBI" id="CHEBI:17815"/>
        <dbReference type="ChEBI" id="CHEBI:58456"/>
        <dbReference type="ChEBI" id="CHEBI:203600"/>
        <dbReference type="EC" id="3.1.4.11"/>
    </reaction>
</comment>
<comment type="caution">
    <text evidence="11">The sequence shown here is derived from an EMBL/GenBank/DDBJ whole genome shotgun (WGS) entry which is preliminary data.</text>
</comment>
<dbReference type="SUPFAM" id="SSF49562">
    <property type="entry name" value="C2 domain (Calcium/lipid-binding domain, CaLB)"/>
    <property type="match status" value="1"/>
</dbReference>
<dbReference type="InterPro" id="IPR000909">
    <property type="entry name" value="PLipase_C_PInositol-sp_X_dom"/>
</dbReference>
<dbReference type="PANTHER" id="PTHR10336">
    <property type="entry name" value="PHOSPHOINOSITIDE-SPECIFIC PHOSPHOLIPASE C FAMILY PROTEIN"/>
    <property type="match status" value="1"/>
</dbReference>
<dbReference type="Pfam" id="PF23617">
    <property type="entry name" value="EF-hand_15"/>
    <property type="match status" value="1"/>
</dbReference>
<evidence type="ECO:0000256" key="3">
    <source>
        <dbReference type="ARBA" id="ARBA00022963"/>
    </source>
</evidence>
<feature type="domain" description="C2" evidence="9">
    <location>
        <begin position="500"/>
        <end position="639"/>
    </location>
</feature>
<dbReference type="SUPFAM" id="SSF51695">
    <property type="entry name" value="PLC-like phosphodiesterases"/>
    <property type="match status" value="1"/>
</dbReference>
<evidence type="ECO:0000313" key="11">
    <source>
        <dbReference type="EMBL" id="KAH6687259.1"/>
    </source>
</evidence>
<dbReference type="InterPro" id="IPR001192">
    <property type="entry name" value="PI-PLC_fam"/>
</dbReference>
<dbReference type="Pfam" id="PF00388">
    <property type="entry name" value="PI-PLC-X"/>
    <property type="match status" value="1"/>
</dbReference>
<dbReference type="InterPro" id="IPR017946">
    <property type="entry name" value="PLC-like_Pdiesterase_TIM-brl"/>
</dbReference>
<feature type="compositionally biased region" description="Basic residues" evidence="8">
    <location>
        <begin position="185"/>
        <end position="194"/>
    </location>
</feature>
<feature type="domain" description="PI-PLC Y-box" evidence="10">
    <location>
        <begin position="380"/>
        <end position="493"/>
    </location>
</feature>